<feature type="compositionally biased region" description="Basic residues" evidence="1">
    <location>
        <begin position="65"/>
        <end position="77"/>
    </location>
</feature>
<evidence type="ECO:0000256" key="1">
    <source>
        <dbReference type="SAM" id="MobiDB-lite"/>
    </source>
</evidence>
<feature type="chain" id="PRO_5013334065" evidence="2">
    <location>
        <begin position="16"/>
        <end position="159"/>
    </location>
</feature>
<feature type="region of interest" description="Disordered" evidence="1">
    <location>
        <begin position="57"/>
        <end position="159"/>
    </location>
</feature>
<evidence type="ECO:0000313" key="3">
    <source>
        <dbReference type="EMBL" id="EFW16165.1"/>
    </source>
</evidence>
<evidence type="ECO:0000313" key="4">
    <source>
        <dbReference type="Proteomes" id="UP000002497"/>
    </source>
</evidence>
<organism evidence="4">
    <name type="scientific">Coccidioides posadasii (strain RMSCC 757 / Silveira)</name>
    <name type="common">Valley fever fungus</name>
    <dbReference type="NCBI Taxonomy" id="443226"/>
    <lineage>
        <taxon>Eukaryota</taxon>
        <taxon>Fungi</taxon>
        <taxon>Dikarya</taxon>
        <taxon>Ascomycota</taxon>
        <taxon>Pezizomycotina</taxon>
        <taxon>Eurotiomycetes</taxon>
        <taxon>Eurotiomycetidae</taxon>
        <taxon>Onygenales</taxon>
        <taxon>Onygenaceae</taxon>
        <taxon>Coccidioides</taxon>
    </lineage>
</organism>
<dbReference type="HOGENOM" id="CLU_1660581_0_0_1"/>
<dbReference type="Proteomes" id="UP000002497">
    <property type="component" value="Unassembled WGS sequence"/>
</dbReference>
<protein>
    <submittedName>
        <fullName evidence="3">Predicted protein</fullName>
    </submittedName>
</protein>
<proteinExistence type="predicted"/>
<reference evidence="4" key="1">
    <citation type="journal article" date="2010" name="Genome Res.">
        <title>Population genomic sequencing of Coccidioides fungi reveals recent hybridization and transposon control.</title>
        <authorList>
            <person name="Neafsey D.E."/>
            <person name="Barker B.M."/>
            <person name="Sharpton T.J."/>
            <person name="Stajich J.E."/>
            <person name="Park D.J."/>
            <person name="Whiston E."/>
            <person name="Hung C.-Y."/>
            <person name="McMahan C."/>
            <person name="White J."/>
            <person name="Sykes S."/>
            <person name="Heiman D."/>
            <person name="Young S."/>
            <person name="Zeng Q."/>
            <person name="Abouelleil A."/>
            <person name="Aftuck L."/>
            <person name="Bessette D."/>
            <person name="Brown A."/>
            <person name="FitzGerald M."/>
            <person name="Lui A."/>
            <person name="Macdonald J.P."/>
            <person name="Priest M."/>
            <person name="Orbach M.J."/>
            <person name="Galgiani J.N."/>
            <person name="Kirkland T.N."/>
            <person name="Cole G.T."/>
            <person name="Birren B.W."/>
            <person name="Henn M.R."/>
            <person name="Taylor J.W."/>
            <person name="Rounsley S.D."/>
        </authorList>
    </citation>
    <scope>NUCLEOTIDE SEQUENCE [LARGE SCALE GENOMIC DNA]</scope>
    <source>
        <strain evidence="4">RMSCC 757 / Silveira</strain>
    </source>
</reference>
<keyword evidence="4" id="KW-1185">Reference proteome</keyword>
<sequence>MLAFFFLCYVVLKKPELVTWSVSEQLEDMLGASAEIYLPGIQLQDGRLDRFSDAVHHNDNARTGHGSKRAQRQHAVRGKAGNGPHGAHLQSPSSARGAPAAPPEWSERAHNHRSGISGRSLKYGGMTGANGSPGKPDARLGDPRTNFEGRIAVAKRGTG</sequence>
<dbReference type="AlphaFoldDB" id="E9DBL3"/>
<name>E9DBL3_COCPS</name>
<dbReference type="VEuPathDB" id="FungiDB:CPSG_07215"/>
<dbReference type="EMBL" id="GL636498">
    <property type="protein sequence ID" value="EFW16165.1"/>
    <property type="molecule type" value="Genomic_DNA"/>
</dbReference>
<keyword evidence="2" id="KW-0732">Signal</keyword>
<feature type="compositionally biased region" description="Basic and acidic residues" evidence="1">
    <location>
        <begin position="136"/>
        <end position="147"/>
    </location>
</feature>
<gene>
    <name evidence="3" type="ORF">CPSG_07215</name>
</gene>
<reference evidence="4" key="2">
    <citation type="submission" date="2010-03" db="EMBL/GenBank/DDBJ databases">
        <title>The genome sequence of Coccidioides posadasii strain Silveira.</title>
        <authorList>
            <consortium name="The Broad Institute Genome Sequencing Center for Infectious Disease"/>
            <person name="Neafsey D."/>
            <person name="Orbach M."/>
            <person name="Henn M.R."/>
            <person name="Cole G.T."/>
            <person name="Galgiani J."/>
            <person name="Gardner M.J."/>
            <person name="Kirkland T.N."/>
            <person name="Taylor J.W."/>
            <person name="Young S.K."/>
            <person name="Zeng Q."/>
            <person name="Koehrsen M."/>
            <person name="Alvarado L."/>
            <person name="Berlin A."/>
            <person name="Borenstein D."/>
            <person name="Chapman S.B."/>
            <person name="Chen Z."/>
            <person name="Engels R."/>
            <person name="Freedman E."/>
            <person name="Gellesch M."/>
            <person name="Goldberg J."/>
            <person name="Griggs A."/>
            <person name="Gujja S."/>
            <person name="Heilman E."/>
            <person name="Heiman D."/>
            <person name="Howarth C."/>
            <person name="Jen D."/>
            <person name="Larson L."/>
            <person name="Mehta T."/>
            <person name="Neiman D."/>
            <person name="Park D."/>
            <person name="Pearson M."/>
            <person name="Richards J."/>
            <person name="Roberts A."/>
            <person name="Saif S."/>
            <person name="Shea T."/>
            <person name="Shenoy N."/>
            <person name="Sisk P."/>
            <person name="Stolte C."/>
            <person name="Sykes S."/>
            <person name="Walk T."/>
            <person name="White J."/>
            <person name="Yandava C."/>
            <person name="Haas B."/>
            <person name="Nusbaum C."/>
            <person name="Birren B."/>
        </authorList>
    </citation>
    <scope>NUCLEOTIDE SEQUENCE [LARGE SCALE GENOMIC DNA]</scope>
    <source>
        <strain evidence="4">RMSCC 757 / Silveira</strain>
    </source>
</reference>
<feature type="signal peptide" evidence="2">
    <location>
        <begin position="1"/>
        <end position="15"/>
    </location>
</feature>
<evidence type="ECO:0000256" key="2">
    <source>
        <dbReference type="SAM" id="SignalP"/>
    </source>
</evidence>
<accession>E9DBL3</accession>